<accession>A0A0E9QUB6</accession>
<proteinExistence type="predicted"/>
<reference evidence="1" key="2">
    <citation type="journal article" date="2015" name="Fish Shellfish Immunol.">
        <title>Early steps in the European eel (Anguilla anguilla)-Vibrio vulnificus interaction in the gills: Role of the RtxA13 toxin.</title>
        <authorList>
            <person name="Callol A."/>
            <person name="Pajuelo D."/>
            <person name="Ebbesson L."/>
            <person name="Teles M."/>
            <person name="MacKenzie S."/>
            <person name="Amaro C."/>
        </authorList>
    </citation>
    <scope>NUCLEOTIDE SEQUENCE</scope>
</reference>
<reference evidence="1" key="1">
    <citation type="submission" date="2014-11" db="EMBL/GenBank/DDBJ databases">
        <authorList>
            <person name="Amaro Gonzalez C."/>
        </authorList>
    </citation>
    <scope>NUCLEOTIDE SEQUENCE</scope>
</reference>
<organism evidence="1">
    <name type="scientific">Anguilla anguilla</name>
    <name type="common">European freshwater eel</name>
    <name type="synonym">Muraena anguilla</name>
    <dbReference type="NCBI Taxonomy" id="7936"/>
    <lineage>
        <taxon>Eukaryota</taxon>
        <taxon>Metazoa</taxon>
        <taxon>Chordata</taxon>
        <taxon>Craniata</taxon>
        <taxon>Vertebrata</taxon>
        <taxon>Euteleostomi</taxon>
        <taxon>Actinopterygii</taxon>
        <taxon>Neopterygii</taxon>
        <taxon>Teleostei</taxon>
        <taxon>Anguilliformes</taxon>
        <taxon>Anguillidae</taxon>
        <taxon>Anguilla</taxon>
    </lineage>
</organism>
<sequence>MNSSTLSPMLLTKV</sequence>
<protein>
    <submittedName>
        <fullName evidence="1">Uncharacterized protein</fullName>
    </submittedName>
</protein>
<name>A0A0E9QUB6_ANGAN</name>
<dbReference type="EMBL" id="GBXM01088874">
    <property type="protein sequence ID" value="JAH19703.1"/>
    <property type="molecule type" value="Transcribed_RNA"/>
</dbReference>
<evidence type="ECO:0000313" key="1">
    <source>
        <dbReference type="EMBL" id="JAH19703.1"/>
    </source>
</evidence>